<protein>
    <submittedName>
        <fullName evidence="6">IclR family transcriptional regulator</fullName>
    </submittedName>
</protein>
<name>A0AB39HRM2_9BACI</name>
<dbReference type="AlphaFoldDB" id="A0AB39HRM2"/>
<dbReference type="InterPro" id="IPR036388">
    <property type="entry name" value="WH-like_DNA-bd_sf"/>
</dbReference>
<keyword evidence="2" id="KW-0238">DNA-binding</keyword>
<proteinExistence type="predicted"/>
<gene>
    <name evidence="6" type="ORF">AB4Y30_00905</name>
</gene>
<dbReference type="Pfam" id="PF01614">
    <property type="entry name" value="IclR_C"/>
    <property type="match status" value="1"/>
</dbReference>
<dbReference type="InterPro" id="IPR029016">
    <property type="entry name" value="GAF-like_dom_sf"/>
</dbReference>
<dbReference type="PROSITE" id="PS51077">
    <property type="entry name" value="HTH_ICLR"/>
    <property type="match status" value="1"/>
</dbReference>
<dbReference type="SUPFAM" id="SSF55781">
    <property type="entry name" value="GAF domain-like"/>
    <property type="match status" value="1"/>
</dbReference>
<dbReference type="InterPro" id="IPR050707">
    <property type="entry name" value="HTH_MetabolicPath_Reg"/>
</dbReference>
<dbReference type="InterPro" id="IPR005471">
    <property type="entry name" value="Tscrpt_reg_IclR_N"/>
</dbReference>
<dbReference type="InterPro" id="IPR014757">
    <property type="entry name" value="Tscrpt_reg_IclR_C"/>
</dbReference>
<evidence type="ECO:0000259" key="4">
    <source>
        <dbReference type="PROSITE" id="PS51077"/>
    </source>
</evidence>
<keyword evidence="3" id="KW-0804">Transcription</keyword>
<dbReference type="PROSITE" id="PS51078">
    <property type="entry name" value="ICLR_ED"/>
    <property type="match status" value="1"/>
</dbReference>
<feature type="domain" description="IclR-ED" evidence="5">
    <location>
        <begin position="65"/>
        <end position="241"/>
    </location>
</feature>
<evidence type="ECO:0000256" key="1">
    <source>
        <dbReference type="ARBA" id="ARBA00023015"/>
    </source>
</evidence>
<dbReference type="RefSeq" id="WP_368653656.1">
    <property type="nucleotide sequence ID" value="NZ_CP162599.1"/>
</dbReference>
<accession>A0AB39HRM2</accession>
<dbReference type="SUPFAM" id="SSF46785">
    <property type="entry name" value="Winged helix' DNA-binding domain"/>
    <property type="match status" value="1"/>
</dbReference>
<dbReference type="GO" id="GO:0003677">
    <property type="term" value="F:DNA binding"/>
    <property type="evidence" value="ECO:0007669"/>
    <property type="project" value="UniProtKB-KW"/>
</dbReference>
<dbReference type="InterPro" id="IPR036390">
    <property type="entry name" value="WH_DNA-bd_sf"/>
</dbReference>
<dbReference type="EMBL" id="CP162599">
    <property type="protein sequence ID" value="XDK32969.1"/>
    <property type="molecule type" value="Genomic_DNA"/>
</dbReference>
<organism evidence="6">
    <name type="scientific">Ornithinibacillus sp. 4-3</name>
    <dbReference type="NCBI Taxonomy" id="3231488"/>
    <lineage>
        <taxon>Bacteria</taxon>
        <taxon>Bacillati</taxon>
        <taxon>Bacillota</taxon>
        <taxon>Bacilli</taxon>
        <taxon>Bacillales</taxon>
        <taxon>Bacillaceae</taxon>
        <taxon>Ornithinibacillus</taxon>
    </lineage>
</organism>
<evidence type="ECO:0000259" key="5">
    <source>
        <dbReference type="PROSITE" id="PS51078"/>
    </source>
</evidence>
<dbReference type="Pfam" id="PF09339">
    <property type="entry name" value="HTH_IclR"/>
    <property type="match status" value="1"/>
</dbReference>
<sequence>MQTIDRIMQITEILSSSEERELSISVLSKRCNLPLSTMHRLLNGMIKHGLIEQNQGTKFYRLGNTWLKYGLQLYDNLDFSEVVRTELEKLMYETGETVYFNKPDGLSALIIERIDSQKQIRIYDQLGIRIPMNIGAANKAMLANMPKYQAEEIINALVEIKEREAFQNQLNLIKQQGFSESHSERTPGTSSVAAPVFNHLNKVIGAVSIGFVDFNLTKERLNYLAEQIMKTGRSVSRKLGYSKI</sequence>
<dbReference type="Gene3D" id="3.30.450.40">
    <property type="match status" value="1"/>
</dbReference>
<evidence type="ECO:0000256" key="3">
    <source>
        <dbReference type="ARBA" id="ARBA00023163"/>
    </source>
</evidence>
<keyword evidence="1" id="KW-0805">Transcription regulation</keyword>
<dbReference type="PANTHER" id="PTHR30136:SF24">
    <property type="entry name" value="HTH-TYPE TRANSCRIPTIONAL REPRESSOR ALLR"/>
    <property type="match status" value="1"/>
</dbReference>
<dbReference type="GO" id="GO:0003700">
    <property type="term" value="F:DNA-binding transcription factor activity"/>
    <property type="evidence" value="ECO:0007669"/>
    <property type="project" value="TreeGrafter"/>
</dbReference>
<dbReference type="Gene3D" id="1.10.10.10">
    <property type="entry name" value="Winged helix-like DNA-binding domain superfamily/Winged helix DNA-binding domain"/>
    <property type="match status" value="1"/>
</dbReference>
<feature type="domain" description="HTH iclR-type" evidence="4">
    <location>
        <begin position="1"/>
        <end position="64"/>
    </location>
</feature>
<reference evidence="6" key="1">
    <citation type="submission" date="2024-07" db="EMBL/GenBank/DDBJ databases">
        <title>Halotolerant mesophilic bacterium Ornithinibacillus sp. 4-3, sp. nov., isolated from soil.</title>
        <authorList>
            <person name="Sidarenka A.V."/>
            <person name="Guliayeva D.E."/>
            <person name="Leanovich S.I."/>
            <person name="Hileuskaya K.S."/>
            <person name="Akhremchuk A.E."/>
            <person name="Sikolenko M.A."/>
            <person name="Valentovich L.N."/>
        </authorList>
    </citation>
    <scope>NUCLEOTIDE SEQUENCE</scope>
    <source>
        <strain evidence="6">4-3</strain>
    </source>
</reference>
<dbReference type="GO" id="GO:0045892">
    <property type="term" value="P:negative regulation of DNA-templated transcription"/>
    <property type="evidence" value="ECO:0007669"/>
    <property type="project" value="TreeGrafter"/>
</dbReference>
<evidence type="ECO:0000256" key="2">
    <source>
        <dbReference type="ARBA" id="ARBA00023125"/>
    </source>
</evidence>
<evidence type="ECO:0000313" key="6">
    <source>
        <dbReference type="EMBL" id="XDK32969.1"/>
    </source>
</evidence>
<dbReference type="PANTHER" id="PTHR30136">
    <property type="entry name" value="HELIX-TURN-HELIX TRANSCRIPTIONAL REGULATOR, ICLR FAMILY"/>
    <property type="match status" value="1"/>
</dbReference>
<dbReference type="SMART" id="SM00346">
    <property type="entry name" value="HTH_ICLR"/>
    <property type="match status" value="1"/>
</dbReference>